<sequence>MSLGRTAQAYRRRRSRRERIATDQDIDKVVTNLSSTTLTSVEKCVPSKGLNFVPTPKIPPFLDVIASTEMSLTKTEPRKAAEIKGIISSCLLQTNKFENPNLNSMEKAVIKKLKTKEDLVATKTDKGNVVVLLDKSHYVDKMVTLLSSTIYSPIQSDPTPQTRTELRGLLQIFAEQSKEEAITSIRNRLYYVSNSVCPQLYGPPKIHKPDVPLRPVVCSVNSVTSQLCAYLKSIIQPLARQRGSHVSSHKDFCVALKSIRISKTDFMEGFFRQNNGAPMGSPLSPVLAEAFMEHLEETAFESADIPVAPILFKRYVDDVFAIVKKGQEDTLLEYLHTIFPGQIAFTIEKEVNNELPFLDVLVRRKGTGLRTTVYRKPTHSDREMVIQEASSHPPPHEDYTLPETGIIVGWVQARSLARNDKIRIPFEDRPGVVYQIKCACNASYIGETGSTLLDRFNDHMKALNGYKSAQEELNGTRRKRRGRP</sequence>
<proteinExistence type="predicted"/>
<dbReference type="AlphaFoldDB" id="A0A085LNT0"/>
<accession>A0A085LNT0</accession>
<dbReference type="PANTHER" id="PTHR21301:SF10">
    <property type="entry name" value="REVERSE TRANSCRIPTASE DOMAIN-CONTAINING PROTEIN"/>
    <property type="match status" value="1"/>
</dbReference>
<gene>
    <name evidence="1" type="ORF">M513_12481</name>
</gene>
<protein>
    <recommendedName>
        <fullName evidence="3">Reverse transcriptase domain-containing protein</fullName>
    </recommendedName>
</protein>
<name>A0A085LNT0_9BILA</name>
<evidence type="ECO:0000313" key="1">
    <source>
        <dbReference type="EMBL" id="KFD46626.1"/>
    </source>
</evidence>
<reference evidence="1 2" key="1">
    <citation type="journal article" date="2014" name="Nat. Genet.">
        <title>Genome and transcriptome of the porcine whipworm Trichuris suis.</title>
        <authorList>
            <person name="Jex A.R."/>
            <person name="Nejsum P."/>
            <person name="Schwarz E.M."/>
            <person name="Hu L."/>
            <person name="Young N.D."/>
            <person name="Hall R.S."/>
            <person name="Korhonen P.K."/>
            <person name="Liao S."/>
            <person name="Thamsborg S."/>
            <person name="Xia J."/>
            <person name="Xu P."/>
            <person name="Wang S."/>
            <person name="Scheerlinck J.P."/>
            <person name="Hofmann A."/>
            <person name="Sternberg P.W."/>
            <person name="Wang J."/>
            <person name="Gasser R.B."/>
        </authorList>
    </citation>
    <scope>NUCLEOTIDE SEQUENCE [LARGE SCALE GENOMIC DNA]</scope>
    <source>
        <strain evidence="1">DCEP-RM93M</strain>
    </source>
</reference>
<dbReference type="Proteomes" id="UP000030764">
    <property type="component" value="Unassembled WGS sequence"/>
</dbReference>
<dbReference type="CDD" id="cd00304">
    <property type="entry name" value="RT_like"/>
    <property type="match status" value="1"/>
</dbReference>
<keyword evidence="2" id="KW-1185">Reference proteome</keyword>
<organism evidence="1 2">
    <name type="scientific">Trichuris suis</name>
    <name type="common">pig whipworm</name>
    <dbReference type="NCBI Taxonomy" id="68888"/>
    <lineage>
        <taxon>Eukaryota</taxon>
        <taxon>Metazoa</taxon>
        <taxon>Ecdysozoa</taxon>
        <taxon>Nematoda</taxon>
        <taxon>Enoplea</taxon>
        <taxon>Dorylaimia</taxon>
        <taxon>Trichinellida</taxon>
        <taxon>Trichuridae</taxon>
        <taxon>Trichuris</taxon>
    </lineage>
</organism>
<evidence type="ECO:0000313" key="2">
    <source>
        <dbReference type="Proteomes" id="UP000030764"/>
    </source>
</evidence>
<dbReference type="EMBL" id="KL363360">
    <property type="protein sequence ID" value="KFD46626.1"/>
    <property type="molecule type" value="Genomic_DNA"/>
</dbReference>
<evidence type="ECO:0008006" key="3">
    <source>
        <dbReference type="Google" id="ProtNLM"/>
    </source>
</evidence>
<dbReference type="PANTHER" id="PTHR21301">
    <property type="entry name" value="REVERSE TRANSCRIPTASE"/>
    <property type="match status" value="1"/>
</dbReference>